<accession>A0A8D8B3Z5</accession>
<evidence type="ECO:0000256" key="3">
    <source>
        <dbReference type="ARBA" id="ARBA00022833"/>
    </source>
</evidence>
<evidence type="ECO:0000313" key="5">
    <source>
        <dbReference type="EMBL" id="CAG6468458.1"/>
    </source>
</evidence>
<name>A0A8D8B3Z5_CULPI</name>
<dbReference type="EMBL" id="HBUE01060663">
    <property type="protein sequence ID" value="CAG6468458.1"/>
    <property type="molecule type" value="Transcribed_RNA"/>
</dbReference>
<protein>
    <submittedName>
        <fullName evidence="5">RIP-like protein</fullName>
    </submittedName>
</protein>
<sequence length="208" mass="23860">MELVNSPPVYHTSSAQKARSKLAAHRFKYGSPKLVDAMREKCRIRIKEARNEHLFQKRNIIQEEKELLETIVRQELSELEQDIQLQELIFQELIVDADEWLFAEYEKSENYQIDEYGQEEVFCPVCQRAGLKAVKVAGMVRCECGVQLRLPEGAGQMEQFGRLLRGTVEGHGSRCESDLQFFVEPGSDDCGQLSAFCPGCDYYKNLTN</sequence>
<dbReference type="GO" id="GO:0005634">
    <property type="term" value="C:nucleus"/>
    <property type="evidence" value="ECO:0007669"/>
    <property type="project" value="TreeGrafter"/>
</dbReference>
<dbReference type="InterPro" id="IPR028156">
    <property type="entry name" value="RIP"/>
</dbReference>
<dbReference type="InterPro" id="IPR028159">
    <property type="entry name" value="RPA_interact_C_dom"/>
</dbReference>
<dbReference type="GO" id="GO:0008270">
    <property type="term" value="F:zinc ion binding"/>
    <property type="evidence" value="ECO:0007669"/>
    <property type="project" value="UniProtKB-KW"/>
</dbReference>
<keyword evidence="3" id="KW-0862">Zinc</keyword>
<dbReference type="Pfam" id="PF14768">
    <property type="entry name" value="RPA_interact_C"/>
    <property type="match status" value="1"/>
</dbReference>
<dbReference type="PANTHER" id="PTHR31742:SF1">
    <property type="entry name" value="RPA-INTERACTING PROTEIN"/>
    <property type="match status" value="1"/>
</dbReference>
<evidence type="ECO:0000256" key="2">
    <source>
        <dbReference type="ARBA" id="ARBA00022771"/>
    </source>
</evidence>
<keyword evidence="1" id="KW-0479">Metal-binding</keyword>
<dbReference type="AlphaFoldDB" id="A0A8D8B3Z5"/>
<organism evidence="5">
    <name type="scientific">Culex pipiens</name>
    <name type="common">House mosquito</name>
    <dbReference type="NCBI Taxonomy" id="7175"/>
    <lineage>
        <taxon>Eukaryota</taxon>
        <taxon>Metazoa</taxon>
        <taxon>Ecdysozoa</taxon>
        <taxon>Arthropoda</taxon>
        <taxon>Hexapoda</taxon>
        <taxon>Insecta</taxon>
        <taxon>Pterygota</taxon>
        <taxon>Neoptera</taxon>
        <taxon>Endopterygota</taxon>
        <taxon>Diptera</taxon>
        <taxon>Nematocera</taxon>
        <taxon>Culicoidea</taxon>
        <taxon>Culicidae</taxon>
        <taxon>Culicinae</taxon>
        <taxon>Culicini</taxon>
        <taxon>Culex</taxon>
        <taxon>Culex</taxon>
    </lineage>
</organism>
<dbReference type="PANTHER" id="PTHR31742">
    <property type="entry name" value="RPA-INTERACTING PROTEIN RPAIN"/>
    <property type="match status" value="1"/>
</dbReference>
<feature type="domain" description="RPA-interacting protein C-terminal" evidence="4">
    <location>
        <begin position="122"/>
        <end position="204"/>
    </location>
</feature>
<evidence type="ECO:0000259" key="4">
    <source>
        <dbReference type="Pfam" id="PF14768"/>
    </source>
</evidence>
<dbReference type="GO" id="GO:0006606">
    <property type="term" value="P:protein import into nucleus"/>
    <property type="evidence" value="ECO:0007669"/>
    <property type="project" value="TreeGrafter"/>
</dbReference>
<keyword evidence="2" id="KW-0863">Zinc-finger</keyword>
<evidence type="ECO:0000256" key="1">
    <source>
        <dbReference type="ARBA" id="ARBA00022723"/>
    </source>
</evidence>
<reference evidence="5" key="1">
    <citation type="submission" date="2021-05" db="EMBL/GenBank/DDBJ databases">
        <authorList>
            <person name="Alioto T."/>
            <person name="Alioto T."/>
            <person name="Gomez Garrido J."/>
        </authorList>
    </citation>
    <scope>NUCLEOTIDE SEQUENCE</scope>
</reference>
<proteinExistence type="predicted"/>